<name>A0A370H2B7_9NOCA</name>
<dbReference type="Proteomes" id="UP000255355">
    <property type="component" value="Unassembled WGS sequence"/>
</dbReference>
<organism evidence="2 3">
    <name type="scientific">Nocardia mexicana</name>
    <dbReference type="NCBI Taxonomy" id="279262"/>
    <lineage>
        <taxon>Bacteria</taxon>
        <taxon>Bacillati</taxon>
        <taxon>Actinomycetota</taxon>
        <taxon>Actinomycetes</taxon>
        <taxon>Mycobacteriales</taxon>
        <taxon>Nocardiaceae</taxon>
        <taxon>Nocardia</taxon>
    </lineage>
</organism>
<feature type="region of interest" description="Disordered" evidence="1">
    <location>
        <begin position="101"/>
        <end position="121"/>
    </location>
</feature>
<sequence>MGRAYSDDPNSAETQLWSTTQTLDHLTYTVIGAFEEVARHHGDDGYSKKWCRPFPHAELQALVEAQSRARRDWEDRRSLSGRRVDRGHNRHERTLKRPEFTSGRWSSVRTPGRAGTRGRGNSGCCKLQRVRLLSLGLCRRRRSQMARATSGLKGHCRSHQRSLPRVQAWRQRNRLTANPIPPPTATVSRMDDRYCAGAREPAGQRRTASGPVGACARCR</sequence>
<evidence type="ECO:0000256" key="1">
    <source>
        <dbReference type="SAM" id="MobiDB-lite"/>
    </source>
</evidence>
<gene>
    <name evidence="2" type="ORF">DFR68_106589</name>
</gene>
<dbReference type="AlphaFoldDB" id="A0A370H2B7"/>
<reference evidence="2 3" key="1">
    <citation type="submission" date="2018-07" db="EMBL/GenBank/DDBJ databases">
        <title>Genomic Encyclopedia of Type Strains, Phase IV (KMG-IV): sequencing the most valuable type-strain genomes for metagenomic binning, comparative biology and taxonomic classification.</title>
        <authorList>
            <person name="Goeker M."/>
        </authorList>
    </citation>
    <scope>NUCLEOTIDE SEQUENCE [LARGE SCALE GENOMIC DNA]</scope>
    <source>
        <strain evidence="2 3">DSM 44952</strain>
    </source>
</reference>
<comment type="caution">
    <text evidence="2">The sequence shown here is derived from an EMBL/GenBank/DDBJ whole genome shotgun (WGS) entry which is preliminary data.</text>
</comment>
<keyword evidence="3" id="KW-1185">Reference proteome</keyword>
<evidence type="ECO:0000313" key="2">
    <source>
        <dbReference type="EMBL" id="RDI50150.1"/>
    </source>
</evidence>
<dbReference type="EMBL" id="QQAZ01000006">
    <property type="protein sequence ID" value="RDI50150.1"/>
    <property type="molecule type" value="Genomic_DNA"/>
</dbReference>
<dbReference type="STRING" id="1210089.GCA_001613165_03955"/>
<evidence type="ECO:0000313" key="3">
    <source>
        <dbReference type="Proteomes" id="UP000255355"/>
    </source>
</evidence>
<accession>A0A370H2B7</accession>
<proteinExistence type="predicted"/>
<protein>
    <submittedName>
        <fullName evidence="2">Uncharacterized protein</fullName>
    </submittedName>
</protein>